<keyword evidence="1" id="KW-0472">Membrane</keyword>
<comment type="caution">
    <text evidence="2">The sequence shown here is derived from an EMBL/GenBank/DDBJ whole genome shotgun (WGS) entry which is preliminary data.</text>
</comment>
<feature type="transmembrane region" description="Helical" evidence="1">
    <location>
        <begin position="60"/>
        <end position="81"/>
    </location>
</feature>
<keyword evidence="1" id="KW-1133">Transmembrane helix</keyword>
<keyword evidence="1" id="KW-0812">Transmembrane</keyword>
<accession>A0A412AVY6</accession>
<evidence type="ECO:0000313" key="3">
    <source>
        <dbReference type="Proteomes" id="UP000284751"/>
    </source>
</evidence>
<reference evidence="2 3" key="1">
    <citation type="submission" date="2018-08" db="EMBL/GenBank/DDBJ databases">
        <title>A genome reference for cultivated species of the human gut microbiota.</title>
        <authorList>
            <person name="Zou Y."/>
            <person name="Xue W."/>
            <person name="Luo G."/>
        </authorList>
    </citation>
    <scope>NUCLEOTIDE SEQUENCE [LARGE SCALE GENOMIC DNA]</scope>
    <source>
        <strain evidence="2 3">AF28-26</strain>
    </source>
</reference>
<organism evidence="2 3">
    <name type="scientific">[Clostridium] leptum</name>
    <dbReference type="NCBI Taxonomy" id="1535"/>
    <lineage>
        <taxon>Bacteria</taxon>
        <taxon>Bacillati</taxon>
        <taxon>Bacillota</taxon>
        <taxon>Clostridia</taxon>
        <taxon>Eubacteriales</taxon>
        <taxon>Oscillospiraceae</taxon>
        <taxon>Oscillospiraceae incertae sedis</taxon>
    </lineage>
</organism>
<evidence type="ECO:0000256" key="1">
    <source>
        <dbReference type="SAM" id="Phobius"/>
    </source>
</evidence>
<dbReference type="AlphaFoldDB" id="A0A412AVY6"/>
<gene>
    <name evidence="2" type="ORF">DWY99_09930</name>
</gene>
<name>A0A412AVY6_9FIRM</name>
<proteinExistence type="predicted"/>
<protein>
    <submittedName>
        <fullName evidence="2">Uncharacterized protein</fullName>
    </submittedName>
</protein>
<dbReference type="Proteomes" id="UP000284751">
    <property type="component" value="Unassembled WGS sequence"/>
</dbReference>
<sequence>MRRRFVGGAIGSAHRPFSQELLPLLWFDANGQNLFQQCAGRVLSLELVLPDWKKRKNPPVVRRGIFILLFITLGNSVKIPFLQRLRLRLLGTAVGKG</sequence>
<dbReference type="EMBL" id="QRTC01000040">
    <property type="protein sequence ID" value="RGQ38312.1"/>
    <property type="molecule type" value="Genomic_DNA"/>
</dbReference>
<evidence type="ECO:0000313" key="2">
    <source>
        <dbReference type="EMBL" id="RGQ38312.1"/>
    </source>
</evidence>